<dbReference type="PANTHER" id="PTHR10724:SF7">
    <property type="entry name" value="SMALL RIBOSOMAL SUBUNIT PROTEIN BS1C"/>
    <property type="match status" value="1"/>
</dbReference>
<dbReference type="CDD" id="cd05687">
    <property type="entry name" value="S1_RPS1_repeat_ec1_hs1"/>
    <property type="match status" value="1"/>
</dbReference>
<dbReference type="AlphaFoldDB" id="A0A1M4YDB7"/>
<dbReference type="UniPathway" id="UPA00059">
    <property type="reaction ID" value="UER00105"/>
</dbReference>
<comment type="catalytic activity">
    <reaction evidence="9">
        <text>dimethylallyl diphosphate + 2 oxidized [2Fe-2S]-[ferredoxin] + H2O = (2E)-4-hydroxy-3-methylbut-2-enyl diphosphate + 2 reduced [2Fe-2S]-[ferredoxin] + 2 H(+)</text>
        <dbReference type="Rhea" id="RHEA:24825"/>
        <dbReference type="Rhea" id="RHEA-COMP:10000"/>
        <dbReference type="Rhea" id="RHEA-COMP:10001"/>
        <dbReference type="ChEBI" id="CHEBI:15377"/>
        <dbReference type="ChEBI" id="CHEBI:15378"/>
        <dbReference type="ChEBI" id="CHEBI:33737"/>
        <dbReference type="ChEBI" id="CHEBI:33738"/>
        <dbReference type="ChEBI" id="CHEBI:57623"/>
        <dbReference type="ChEBI" id="CHEBI:128753"/>
        <dbReference type="EC" id="1.17.7.4"/>
    </reaction>
</comment>
<comment type="function">
    <text evidence="9">Catalyzes the conversion of 1-hydroxy-2-methyl-2-(E)-butenyl 4-diphosphate (HMBPP) into a mixture of isopentenyl diphosphate (IPP) and dimethylallyl diphosphate (DMAPP). Acts in the terminal step of the DOXP/MEP pathway for isoprenoid precursor biosynthesis.</text>
</comment>
<feature type="binding site" evidence="9">
    <location>
        <position position="76"/>
    </location>
    <ligand>
        <name>dimethylallyl diphosphate</name>
        <dbReference type="ChEBI" id="CHEBI:57623"/>
    </ligand>
</feature>
<feature type="binding site" evidence="9">
    <location>
        <position position="219"/>
    </location>
    <ligand>
        <name>(2E)-4-hydroxy-3-methylbut-2-enyl diphosphate</name>
        <dbReference type="ChEBI" id="CHEBI:128753"/>
    </ligand>
</feature>
<keyword evidence="9" id="KW-0414">Isoprene biosynthesis</keyword>
<feature type="domain" description="S1 motif" evidence="11">
    <location>
        <begin position="301"/>
        <end position="370"/>
    </location>
</feature>
<dbReference type="PANTHER" id="PTHR10724">
    <property type="entry name" value="30S RIBOSOMAL PROTEIN S1"/>
    <property type="match status" value="1"/>
</dbReference>
<comment type="pathway">
    <text evidence="9">Isoprenoid biosynthesis; dimethylallyl diphosphate biosynthesis; dimethylallyl diphosphate from (2E)-4-hydroxy-3-methylbutenyl diphosphate: step 1/1.</text>
</comment>
<keyword evidence="5 9" id="KW-0408">Iron</keyword>
<feature type="binding site" evidence="9">
    <location>
        <position position="263"/>
    </location>
    <ligand>
        <name>isopentenyl diphosphate</name>
        <dbReference type="ChEBI" id="CHEBI:128769"/>
    </ligand>
</feature>
<dbReference type="Gene3D" id="2.40.50.140">
    <property type="entry name" value="Nucleic acid-binding proteins"/>
    <property type="match status" value="4"/>
</dbReference>
<comment type="cofactor">
    <cofactor evidence="9">
        <name>[4Fe-4S] cluster</name>
        <dbReference type="ChEBI" id="CHEBI:49883"/>
    </cofactor>
    <text evidence="9">Binds 1 [4Fe-4S] cluster per subunit.</text>
</comment>
<evidence type="ECO:0000259" key="11">
    <source>
        <dbReference type="PROSITE" id="PS50126"/>
    </source>
</evidence>
<dbReference type="InterPro" id="IPR003451">
    <property type="entry name" value="LytB/IspH"/>
</dbReference>
<comment type="function">
    <text evidence="8">Binds mRNA; thus facilitating recognition of the initiation point. It is needed to translate mRNA with a short Shine-Dalgarno (SD) purine-rich sequence.</text>
</comment>
<feature type="compositionally biased region" description="Basic and acidic residues" evidence="10">
    <location>
        <begin position="631"/>
        <end position="647"/>
    </location>
</feature>
<organism evidence="12 13">
    <name type="scientific">Desulforamulus putei DSM 12395</name>
    <dbReference type="NCBI Taxonomy" id="1121429"/>
    <lineage>
        <taxon>Bacteria</taxon>
        <taxon>Bacillati</taxon>
        <taxon>Bacillota</taxon>
        <taxon>Clostridia</taxon>
        <taxon>Eubacteriales</taxon>
        <taxon>Peptococcaceae</taxon>
        <taxon>Desulforamulus</taxon>
    </lineage>
</organism>
<dbReference type="GO" id="GO:0046872">
    <property type="term" value="F:metal ion binding"/>
    <property type="evidence" value="ECO:0007669"/>
    <property type="project" value="UniProtKB-KW"/>
</dbReference>
<feature type="binding site" evidence="9">
    <location>
        <position position="263"/>
    </location>
    <ligand>
        <name>dimethylallyl diphosphate</name>
        <dbReference type="ChEBI" id="CHEBI:57623"/>
    </ligand>
</feature>
<feature type="binding site" evidence="9">
    <location>
        <position position="221"/>
    </location>
    <ligand>
        <name>dimethylallyl diphosphate</name>
        <dbReference type="ChEBI" id="CHEBI:57623"/>
    </ligand>
</feature>
<feature type="binding site" evidence="9">
    <location>
        <position position="191"/>
    </location>
    <ligand>
        <name>[4Fe-4S] cluster</name>
        <dbReference type="ChEBI" id="CHEBI:49883"/>
    </ligand>
</feature>
<dbReference type="GO" id="GO:0050992">
    <property type="term" value="P:dimethylallyl diphosphate biosynthetic process"/>
    <property type="evidence" value="ECO:0007669"/>
    <property type="project" value="UniProtKB-UniRule"/>
</dbReference>
<evidence type="ECO:0000256" key="6">
    <source>
        <dbReference type="ARBA" id="ARBA00023014"/>
    </source>
</evidence>
<protein>
    <recommendedName>
        <fullName evidence="9">4-hydroxy-3-methylbut-2-enyl diphosphate reductase</fullName>
        <shortName evidence="9">HMBPP reductase</shortName>
        <ecNumber evidence="9">1.17.7.4</ecNumber>
    </recommendedName>
</protein>
<feature type="active site" description="Proton donor" evidence="9">
    <location>
        <position position="128"/>
    </location>
</feature>
<feature type="binding site" evidence="9">
    <location>
        <position position="44"/>
    </location>
    <ligand>
        <name>(2E)-4-hydroxy-3-methylbut-2-enyl diphosphate</name>
        <dbReference type="ChEBI" id="CHEBI:128753"/>
    </ligand>
</feature>
<feature type="region of interest" description="Disordered" evidence="10">
    <location>
        <begin position="631"/>
        <end position="676"/>
    </location>
</feature>
<comment type="similarity">
    <text evidence="9">Belongs to the IspH family.</text>
</comment>
<evidence type="ECO:0000313" key="13">
    <source>
        <dbReference type="Proteomes" id="UP000184148"/>
    </source>
</evidence>
<dbReference type="Gene3D" id="3.40.50.11270">
    <property type="match status" value="1"/>
</dbReference>
<evidence type="ECO:0000256" key="1">
    <source>
        <dbReference type="ARBA" id="ARBA00006767"/>
    </source>
</evidence>
<evidence type="ECO:0000313" key="12">
    <source>
        <dbReference type="EMBL" id="SHF03583.1"/>
    </source>
</evidence>
<dbReference type="NCBIfam" id="NF000907">
    <property type="entry name" value="PRK00087.1"/>
    <property type="match status" value="1"/>
</dbReference>
<feature type="binding site" evidence="9">
    <location>
        <position position="163"/>
    </location>
    <ligand>
        <name>(2E)-4-hydroxy-3-methylbut-2-enyl diphosphate</name>
        <dbReference type="ChEBI" id="CHEBI:128753"/>
    </ligand>
</feature>
<evidence type="ECO:0000256" key="10">
    <source>
        <dbReference type="SAM" id="MobiDB-lite"/>
    </source>
</evidence>
<dbReference type="InterPro" id="IPR012340">
    <property type="entry name" value="NA-bd_OB-fold"/>
</dbReference>
<dbReference type="CDD" id="cd04465">
    <property type="entry name" value="S1_RPS1_repeat_ec2_hs2"/>
    <property type="match status" value="1"/>
</dbReference>
<evidence type="ECO:0000256" key="7">
    <source>
        <dbReference type="ARBA" id="ARBA00023274"/>
    </source>
</evidence>
<dbReference type="GO" id="GO:0003729">
    <property type="term" value="F:mRNA binding"/>
    <property type="evidence" value="ECO:0007669"/>
    <property type="project" value="UniProtKB-ARBA"/>
</dbReference>
<dbReference type="SUPFAM" id="SSF50249">
    <property type="entry name" value="Nucleic acid-binding proteins"/>
    <property type="match status" value="4"/>
</dbReference>
<comment type="catalytic activity">
    <reaction evidence="9">
        <text>isopentenyl diphosphate + 2 oxidized [2Fe-2S]-[ferredoxin] + H2O = (2E)-4-hydroxy-3-methylbut-2-enyl diphosphate + 2 reduced [2Fe-2S]-[ferredoxin] + 2 H(+)</text>
        <dbReference type="Rhea" id="RHEA:24488"/>
        <dbReference type="Rhea" id="RHEA-COMP:10000"/>
        <dbReference type="Rhea" id="RHEA-COMP:10001"/>
        <dbReference type="ChEBI" id="CHEBI:15377"/>
        <dbReference type="ChEBI" id="CHEBI:15378"/>
        <dbReference type="ChEBI" id="CHEBI:33737"/>
        <dbReference type="ChEBI" id="CHEBI:33738"/>
        <dbReference type="ChEBI" id="CHEBI:128753"/>
        <dbReference type="ChEBI" id="CHEBI:128769"/>
        <dbReference type="EC" id="1.17.7.4"/>
    </reaction>
</comment>
<feature type="domain" description="S1 motif" evidence="11">
    <location>
        <begin position="388"/>
        <end position="453"/>
    </location>
</feature>
<dbReference type="SMART" id="SM00316">
    <property type="entry name" value="S1"/>
    <property type="match status" value="4"/>
</dbReference>
<dbReference type="PROSITE" id="PS50126">
    <property type="entry name" value="S1"/>
    <property type="match status" value="4"/>
</dbReference>
<name>A0A1M4YDB7_9FIRM</name>
<dbReference type="Pfam" id="PF02401">
    <property type="entry name" value="LYTB"/>
    <property type="match status" value="1"/>
</dbReference>
<feature type="binding site" evidence="9">
    <location>
        <position position="15"/>
    </location>
    <ligand>
        <name>[4Fe-4S] cluster</name>
        <dbReference type="ChEBI" id="CHEBI:49883"/>
    </ligand>
</feature>
<feature type="domain" description="S1 motif" evidence="11">
    <location>
        <begin position="474"/>
        <end position="542"/>
    </location>
</feature>
<feature type="binding site" evidence="9">
    <location>
        <position position="44"/>
    </location>
    <ligand>
        <name>dimethylallyl diphosphate</name>
        <dbReference type="ChEBI" id="CHEBI:57623"/>
    </ligand>
</feature>
<feature type="binding site" evidence="9">
    <location>
        <position position="263"/>
    </location>
    <ligand>
        <name>(2E)-4-hydroxy-3-methylbut-2-enyl diphosphate</name>
        <dbReference type="ChEBI" id="CHEBI:128753"/>
    </ligand>
</feature>
<dbReference type="Gene3D" id="3.40.1010.20">
    <property type="entry name" value="4-hydroxy-3-methylbut-2-enyl diphosphate reductase, catalytic domain"/>
    <property type="match status" value="2"/>
</dbReference>
<dbReference type="GO" id="GO:0019288">
    <property type="term" value="P:isopentenyl diphosphate biosynthetic process, methylerythritol 4-phosphate pathway"/>
    <property type="evidence" value="ECO:0007669"/>
    <property type="project" value="UniProtKB-UniRule"/>
</dbReference>
<keyword evidence="3 9" id="KW-0479">Metal-binding</keyword>
<dbReference type="EMBL" id="FQUY01000010">
    <property type="protein sequence ID" value="SHF03583.1"/>
    <property type="molecule type" value="Genomic_DNA"/>
</dbReference>
<feature type="binding site" evidence="9">
    <location>
        <position position="126"/>
    </location>
    <ligand>
        <name>(2E)-4-hydroxy-3-methylbut-2-enyl diphosphate</name>
        <dbReference type="ChEBI" id="CHEBI:128753"/>
    </ligand>
</feature>
<comment type="similarity">
    <text evidence="1">Belongs to the bacterial ribosomal protein bS1 family.</text>
</comment>
<dbReference type="GO" id="GO:0005737">
    <property type="term" value="C:cytoplasm"/>
    <property type="evidence" value="ECO:0007669"/>
    <property type="project" value="UniProtKB-ARBA"/>
</dbReference>
<dbReference type="STRING" id="1121429.SAMN02745133_01682"/>
<feature type="binding site" evidence="9">
    <location>
        <position position="76"/>
    </location>
    <ligand>
        <name>(2E)-4-hydroxy-3-methylbut-2-enyl diphosphate</name>
        <dbReference type="ChEBI" id="CHEBI:128753"/>
    </ligand>
</feature>
<dbReference type="GO" id="GO:0051539">
    <property type="term" value="F:4 iron, 4 sulfur cluster binding"/>
    <property type="evidence" value="ECO:0007669"/>
    <property type="project" value="UniProtKB-UniRule"/>
</dbReference>
<sequence length="676" mass="74395">MISIEVLLANKAGFCYGVKRAIDMALTAAREKKGNIYTLGPLIHNPQVVQDLAKQGVKEIKNLDEAAGGSVIIRSHGVGPEIFQQAKEKGLEIIDATCPFVARAQRAAHEMAEQGMPVYILGDPGHPEVQGILGWTLGKGIVVENADELSRVDHPKVGVVAQTTQPLANYRKLVEALEKQGVEVDARNTICHATGERQRAALELAQKVDVMVVLGGKNSANTKKLARICQETGTPTYHVESAQELREEWFHGHKILGLTAGASTPDAIIEEVKRRMKELDQMTNGEEGMNEAMEVKSPQPGELVKGVVVQVGMDEVLVDIGAKSEGVIPRKELAFYGVDNPQDIVKVGDEIECIVIKAEDNEGKIILSKERADAEKAWGGLEEAMENGTVIKGVVREVVKGGLLVDVGIRAFLPASLVERGYVEDLTKYLNQEIEVRVIELNKNRKKVVVSRKSVLEEQHARRREELLATLQEGQVVKGVVRRLTNFGAFADLGGLDGLLHISEMSWHRINHPQEVVKVGDELEVMVLKVDRENEKISLGLKQVLPNPWDNVEQKYPVGSVVPAKVVRLAPFGAFVQLEPGVEGLVHISHLADHHVEKPEDVVKEGDEVNVKVLSVDPAEKRIRLSIREVNSEGRPAREPRQRKLEEPAAQPQVTENPEEKVTLGDVFGDMFKEDK</sequence>
<dbReference type="Proteomes" id="UP000184148">
    <property type="component" value="Unassembled WGS sequence"/>
</dbReference>
<dbReference type="NCBIfam" id="NF002187">
    <property type="entry name" value="PRK01045.1-1"/>
    <property type="match status" value="1"/>
</dbReference>
<dbReference type="CDD" id="cd13944">
    <property type="entry name" value="lytB_ispH"/>
    <property type="match status" value="1"/>
</dbReference>
<dbReference type="InterPro" id="IPR035104">
    <property type="entry name" value="Ribosomal_protein_S1-like"/>
</dbReference>
<dbReference type="EC" id="1.17.7.4" evidence="9"/>
<evidence type="ECO:0000256" key="2">
    <source>
        <dbReference type="ARBA" id="ARBA00022485"/>
    </source>
</evidence>
<feature type="binding site" evidence="9">
    <location>
        <position position="126"/>
    </location>
    <ligand>
        <name>dimethylallyl diphosphate</name>
        <dbReference type="ChEBI" id="CHEBI:57623"/>
    </ligand>
</feature>
<gene>
    <name evidence="9" type="primary">ispH</name>
    <name evidence="12" type="ORF">SAMN02745133_01682</name>
</gene>
<reference evidence="13" key="1">
    <citation type="submission" date="2016-11" db="EMBL/GenBank/DDBJ databases">
        <authorList>
            <person name="Varghese N."/>
            <person name="Submissions S."/>
        </authorList>
    </citation>
    <scope>NUCLEOTIDE SEQUENCE [LARGE SCALE GENOMIC DNA]</scope>
    <source>
        <strain evidence="13">DSM 12395</strain>
    </source>
</reference>
<dbReference type="Pfam" id="PF00575">
    <property type="entry name" value="S1"/>
    <property type="match status" value="4"/>
</dbReference>
<evidence type="ECO:0000256" key="4">
    <source>
        <dbReference type="ARBA" id="ARBA00022980"/>
    </source>
</evidence>
<feature type="binding site" evidence="9">
    <location>
        <position position="44"/>
    </location>
    <ligand>
        <name>isopentenyl diphosphate</name>
        <dbReference type="ChEBI" id="CHEBI:128769"/>
    </ligand>
</feature>
<dbReference type="FunFam" id="2.40.50.140:FF:000051">
    <property type="entry name" value="RNA-binding transcriptional accessory protein"/>
    <property type="match status" value="1"/>
</dbReference>
<dbReference type="NCBIfam" id="NF005208">
    <property type="entry name" value="PRK06676.1"/>
    <property type="match status" value="1"/>
</dbReference>
<dbReference type="NCBIfam" id="TIGR00216">
    <property type="entry name" value="ispH_lytB"/>
    <property type="match status" value="1"/>
</dbReference>
<keyword evidence="2 9" id="KW-0004">4Fe-4S</keyword>
<dbReference type="GO" id="GO:0016114">
    <property type="term" value="P:terpenoid biosynthetic process"/>
    <property type="evidence" value="ECO:0007669"/>
    <property type="project" value="UniProtKB-UniRule"/>
</dbReference>
<keyword evidence="6 9" id="KW-0411">Iron-sulfur</keyword>
<dbReference type="GO" id="GO:0003735">
    <property type="term" value="F:structural constituent of ribosome"/>
    <property type="evidence" value="ECO:0007669"/>
    <property type="project" value="TreeGrafter"/>
</dbReference>
<feature type="binding site" evidence="9">
    <location>
        <position position="219"/>
    </location>
    <ligand>
        <name>isopentenyl diphosphate</name>
        <dbReference type="ChEBI" id="CHEBI:128769"/>
    </ligand>
</feature>
<keyword evidence="9" id="KW-0560">Oxidoreductase</keyword>
<dbReference type="PRINTS" id="PR00681">
    <property type="entry name" value="RIBOSOMALS1"/>
</dbReference>
<proteinExistence type="inferred from homology"/>
<comment type="pathway">
    <text evidence="9">Isoprenoid biosynthesis; isopentenyl diphosphate biosynthesis via DXP pathway; isopentenyl diphosphate from 1-deoxy-D-xylulose 5-phosphate: step 6/6.</text>
</comment>
<dbReference type="FunFam" id="2.40.50.140:FF:000103">
    <property type="entry name" value="protein RRP5 homolog"/>
    <property type="match status" value="1"/>
</dbReference>
<keyword evidence="7" id="KW-0687">Ribonucleoprotein</keyword>
<feature type="binding site" evidence="9">
    <location>
        <position position="221"/>
    </location>
    <ligand>
        <name>isopentenyl diphosphate</name>
        <dbReference type="ChEBI" id="CHEBI:128769"/>
    </ligand>
</feature>
<dbReference type="InterPro" id="IPR050437">
    <property type="entry name" value="Ribos_protein_bS1-like"/>
</dbReference>
<evidence type="ECO:0000256" key="3">
    <source>
        <dbReference type="ARBA" id="ARBA00022723"/>
    </source>
</evidence>
<dbReference type="HAMAP" id="MF_00191">
    <property type="entry name" value="IspH"/>
    <property type="match status" value="1"/>
</dbReference>
<dbReference type="CDD" id="cd05688">
    <property type="entry name" value="S1_RPS1_repeat_ec3"/>
    <property type="match status" value="1"/>
</dbReference>
<keyword evidence="4" id="KW-0689">Ribosomal protein</keyword>
<feature type="domain" description="S1 motif" evidence="11">
    <location>
        <begin position="559"/>
        <end position="628"/>
    </location>
</feature>
<feature type="binding site" evidence="9">
    <location>
        <position position="98"/>
    </location>
    <ligand>
        <name>[4Fe-4S] cluster</name>
        <dbReference type="ChEBI" id="CHEBI:49883"/>
    </ligand>
</feature>
<comment type="caution">
    <text evidence="9">Lacks conserved residue(s) required for the propagation of feature annotation.</text>
</comment>
<evidence type="ECO:0000256" key="5">
    <source>
        <dbReference type="ARBA" id="ARBA00023004"/>
    </source>
</evidence>
<keyword evidence="13" id="KW-1185">Reference proteome</keyword>
<dbReference type="UniPathway" id="UPA00056">
    <property type="reaction ID" value="UER00097"/>
</dbReference>
<feature type="binding site" evidence="9">
    <location>
        <position position="126"/>
    </location>
    <ligand>
        <name>isopentenyl diphosphate</name>
        <dbReference type="ChEBI" id="CHEBI:128769"/>
    </ligand>
</feature>
<evidence type="ECO:0000256" key="8">
    <source>
        <dbReference type="ARBA" id="ARBA00025604"/>
    </source>
</evidence>
<dbReference type="GO" id="GO:0006412">
    <property type="term" value="P:translation"/>
    <property type="evidence" value="ECO:0007669"/>
    <property type="project" value="TreeGrafter"/>
</dbReference>
<evidence type="ECO:0000256" key="9">
    <source>
        <dbReference type="HAMAP-Rule" id="MF_00191"/>
    </source>
</evidence>
<accession>A0A1M4YDB7</accession>
<dbReference type="GO" id="GO:0051745">
    <property type="term" value="F:4-hydroxy-3-methylbut-2-enyl diphosphate reductase activity"/>
    <property type="evidence" value="ECO:0007669"/>
    <property type="project" value="UniProtKB-UniRule"/>
</dbReference>
<feature type="binding site" evidence="9">
    <location>
        <position position="219"/>
    </location>
    <ligand>
        <name>dimethylallyl diphosphate</name>
        <dbReference type="ChEBI" id="CHEBI:57623"/>
    </ligand>
</feature>
<dbReference type="InterPro" id="IPR003029">
    <property type="entry name" value="S1_domain"/>
</dbReference>
<feature type="binding site" evidence="9">
    <location>
        <position position="221"/>
    </location>
    <ligand>
        <name>(2E)-4-hydroxy-3-methylbut-2-enyl diphosphate</name>
        <dbReference type="ChEBI" id="CHEBI:128753"/>
    </ligand>
</feature>
<feature type="binding site" evidence="9">
    <location>
        <position position="76"/>
    </location>
    <ligand>
        <name>isopentenyl diphosphate</name>
        <dbReference type="ChEBI" id="CHEBI:128769"/>
    </ligand>
</feature>